<keyword evidence="5 6" id="KW-0408">Iron</keyword>
<comment type="cofactor">
    <cofactor evidence="1 6">
        <name>heme</name>
        <dbReference type="ChEBI" id="CHEBI:30413"/>
    </cofactor>
</comment>
<evidence type="ECO:0000256" key="1">
    <source>
        <dbReference type="ARBA" id="ARBA00001971"/>
    </source>
</evidence>
<protein>
    <submittedName>
        <fullName evidence="8">Putative cytochrome p450</fullName>
    </submittedName>
</protein>
<feature type="binding site" description="axial binding residue" evidence="6">
    <location>
        <position position="458"/>
    </location>
    <ligand>
        <name>heme</name>
        <dbReference type="ChEBI" id="CHEBI:30413"/>
    </ligand>
    <ligandPart>
        <name>Fe</name>
        <dbReference type="ChEBI" id="CHEBI:18248"/>
    </ligandPart>
</feature>
<accession>A0A1Z1C444</accession>
<sequence length="517" mass="57592">MISPVSSILASIWDNSKLLLDHTSVLSIALIGVACAISIRSILYRLRLAYSTPLRHVPGPWYAKFTALGLRANDVAGNRWYYVQGLHKKYGSIVRIAPEEVAISDPKVVSKVHALGTEFRKRQQPGTPFNIFSISDPKAHRTRQRFYAKAFSDETLKASTEPAVRQLIKTAVASIKRDAALRKDHTADVYKWCMLFGSDVAFQVIYGNSNTEGLMATQKTTDEVIMGAYLQRMNAWAQFCFPVFLLGRWLSPLSPTLHNIFRVEEKYGDFWQEGQRQREIAARTVFVQNTKYSKNDGVFSVSDEVKLSDVDIAHDITTFLGAGGEPVGASLVFLIWQVLRMPDLQRELEAEVAGLTEPITDATTAQLPILNGVIYETLRLYGGGVTQMPRYAPIATELGGYVIPPGTAVTTHTGALHRNPAAWDDPEKFDHTRWLSPSQSKTLVQDKFQPFSSGARACIAIHLVMIELRVFVSVFFRECAGVKLAPSTTDASMRVLDRFHISPNAKRCEVIVPDEKA</sequence>
<organism evidence="8">
    <name type="scientific">Cladonia uncialis subsp. uncialis</name>
    <dbReference type="NCBI Taxonomy" id="180999"/>
    <lineage>
        <taxon>Eukaryota</taxon>
        <taxon>Fungi</taxon>
        <taxon>Dikarya</taxon>
        <taxon>Ascomycota</taxon>
        <taxon>Pezizomycotina</taxon>
        <taxon>Lecanoromycetes</taxon>
        <taxon>OSLEUM clade</taxon>
        <taxon>Lecanoromycetidae</taxon>
        <taxon>Lecanorales</taxon>
        <taxon>Lecanorineae</taxon>
        <taxon>Cladoniaceae</taxon>
        <taxon>Cladonia</taxon>
    </lineage>
</organism>
<evidence type="ECO:0000256" key="5">
    <source>
        <dbReference type="ARBA" id="ARBA00023004"/>
    </source>
</evidence>
<dbReference type="AlphaFoldDB" id="A0A1Z1C444"/>
<keyword evidence="3 6" id="KW-0479">Metal-binding</keyword>
<dbReference type="EMBL" id="KX264248">
    <property type="protein sequence ID" value="ANM86330.1"/>
    <property type="molecule type" value="Genomic_DNA"/>
</dbReference>
<evidence type="ECO:0000256" key="6">
    <source>
        <dbReference type="PIRSR" id="PIRSR602401-1"/>
    </source>
</evidence>
<dbReference type="InterPro" id="IPR050121">
    <property type="entry name" value="Cytochrome_P450_monoxygenase"/>
</dbReference>
<comment type="similarity">
    <text evidence="2 7">Belongs to the cytochrome P450 family.</text>
</comment>
<evidence type="ECO:0000256" key="4">
    <source>
        <dbReference type="ARBA" id="ARBA00023002"/>
    </source>
</evidence>
<evidence type="ECO:0000313" key="9">
    <source>
        <dbReference type="EMBL" id="AUW31051.1"/>
    </source>
</evidence>
<evidence type="ECO:0000313" key="8">
    <source>
        <dbReference type="EMBL" id="ANM86330.1"/>
    </source>
</evidence>
<evidence type="ECO:0000256" key="2">
    <source>
        <dbReference type="ARBA" id="ARBA00010617"/>
    </source>
</evidence>
<dbReference type="PANTHER" id="PTHR24305:SF96">
    <property type="entry name" value="CYTOCHROME P450 MONOOXYGENASE STCB-RELATED"/>
    <property type="match status" value="1"/>
</dbReference>
<dbReference type="Gene3D" id="1.10.630.10">
    <property type="entry name" value="Cytochrome P450"/>
    <property type="match status" value="1"/>
</dbReference>
<dbReference type="PANTHER" id="PTHR24305">
    <property type="entry name" value="CYTOCHROME P450"/>
    <property type="match status" value="1"/>
</dbReference>
<dbReference type="Pfam" id="PF00067">
    <property type="entry name" value="p450"/>
    <property type="match status" value="1"/>
</dbReference>
<dbReference type="InterPro" id="IPR002401">
    <property type="entry name" value="Cyt_P450_E_grp-I"/>
</dbReference>
<keyword evidence="6 7" id="KW-0349">Heme</keyword>
<dbReference type="PRINTS" id="PR00463">
    <property type="entry name" value="EP450I"/>
</dbReference>
<dbReference type="GO" id="GO:0020037">
    <property type="term" value="F:heme binding"/>
    <property type="evidence" value="ECO:0007669"/>
    <property type="project" value="InterPro"/>
</dbReference>
<dbReference type="SUPFAM" id="SSF48264">
    <property type="entry name" value="Cytochrome P450"/>
    <property type="match status" value="1"/>
</dbReference>
<dbReference type="PROSITE" id="PS00086">
    <property type="entry name" value="CYTOCHROME_P450"/>
    <property type="match status" value="1"/>
</dbReference>
<dbReference type="InterPro" id="IPR036396">
    <property type="entry name" value="Cyt_P450_sf"/>
</dbReference>
<evidence type="ECO:0000256" key="3">
    <source>
        <dbReference type="ARBA" id="ARBA00022723"/>
    </source>
</evidence>
<reference evidence="9" key="2">
    <citation type="submission" date="2017-12" db="EMBL/GenBank/DDBJ databases">
        <title>Genome Sequencing Reveals a Rich Biosynthetic Potential.</title>
        <authorList>
            <person name="Bertrand R.L."/>
            <person name="Abdel-Hameed M.E."/>
            <person name="Sorensen J.L."/>
        </authorList>
    </citation>
    <scope>NUCLEOTIDE SEQUENCE</scope>
</reference>
<proteinExistence type="inferred from homology"/>
<evidence type="ECO:0000256" key="7">
    <source>
        <dbReference type="RuleBase" id="RU000461"/>
    </source>
</evidence>
<dbReference type="EMBL" id="MG777490">
    <property type="protein sequence ID" value="AUW31051.1"/>
    <property type="molecule type" value="Genomic_DNA"/>
</dbReference>
<name>A0A1Z1C444_CLAUC</name>
<dbReference type="InterPro" id="IPR017972">
    <property type="entry name" value="Cyt_P450_CS"/>
</dbReference>
<dbReference type="GO" id="GO:0004497">
    <property type="term" value="F:monooxygenase activity"/>
    <property type="evidence" value="ECO:0007669"/>
    <property type="project" value="UniProtKB-KW"/>
</dbReference>
<reference evidence="8" key="1">
    <citation type="submission" date="2016-05" db="EMBL/GenBank/DDBJ databases">
        <title>Lichen genome sequencing reveals its rich biosynthetic potential.</title>
        <authorList>
            <person name="Bertrand R.L."/>
            <person name="Abdel-Hameed M."/>
            <person name="Sorensen J.L."/>
        </authorList>
    </citation>
    <scope>NUCLEOTIDE SEQUENCE</scope>
</reference>
<keyword evidence="4 7" id="KW-0560">Oxidoreductase</keyword>
<dbReference type="InterPro" id="IPR001128">
    <property type="entry name" value="Cyt_P450"/>
</dbReference>
<dbReference type="GO" id="GO:0005506">
    <property type="term" value="F:iron ion binding"/>
    <property type="evidence" value="ECO:0007669"/>
    <property type="project" value="InterPro"/>
</dbReference>
<dbReference type="GO" id="GO:0016705">
    <property type="term" value="F:oxidoreductase activity, acting on paired donors, with incorporation or reduction of molecular oxygen"/>
    <property type="evidence" value="ECO:0007669"/>
    <property type="project" value="InterPro"/>
</dbReference>
<keyword evidence="7" id="KW-0503">Monooxygenase</keyword>